<evidence type="ECO:0000256" key="2">
    <source>
        <dbReference type="ARBA" id="ARBA00010112"/>
    </source>
</evidence>
<keyword evidence="3" id="KW-0964">Secreted</keyword>
<feature type="chain" id="PRO_5001492535" description="Transthyretin-like family protein" evidence="5">
    <location>
        <begin position="27"/>
        <end position="152"/>
    </location>
</feature>
<comment type="subcellular location">
    <subcellularLocation>
        <location evidence="1">Secreted</location>
    </subcellularLocation>
</comment>
<keyword evidence="4 5" id="KW-0732">Signal</keyword>
<dbReference type="InterPro" id="IPR001534">
    <property type="entry name" value="Transthyretin-like"/>
</dbReference>
<dbReference type="Pfam" id="PF01060">
    <property type="entry name" value="TTR-52"/>
    <property type="match status" value="1"/>
</dbReference>
<sequence>MVQLVQTSYLQMKVVIFLLLTSSCHGFLPRHLQSVGVQGKLRCNGKPLDRAGLQLHESGGYAKDYLMSSTIPDKTGSFKFFGTTEAVFMMRPVLRIFHRCNYKGTCPARAELRVPKNYVVEGLADKIVKFYDFGVLDLINTKSTPNCAFDYP</sequence>
<evidence type="ECO:0000256" key="3">
    <source>
        <dbReference type="ARBA" id="ARBA00022525"/>
    </source>
</evidence>
<gene>
    <name evidence="6" type="primary">Acey_s0034.g2816</name>
    <name evidence="6" type="ORF">Y032_0034g2816</name>
</gene>
<proteinExistence type="inferred from homology"/>
<dbReference type="Gene3D" id="2.60.40.3330">
    <property type="match status" value="1"/>
</dbReference>
<dbReference type="PANTHER" id="PTHR21700">
    <property type="entry name" value="TRANSTHYRETIN-LIKE FAMILY PROTEIN-RELATED"/>
    <property type="match status" value="1"/>
</dbReference>
<dbReference type="OrthoDB" id="5826973at2759"/>
<name>A0A016UMR2_9BILA</name>
<accession>A0A016UMR2</accession>
<dbReference type="GO" id="GO:0009986">
    <property type="term" value="C:cell surface"/>
    <property type="evidence" value="ECO:0007669"/>
    <property type="project" value="InterPro"/>
</dbReference>
<dbReference type="GO" id="GO:0005576">
    <property type="term" value="C:extracellular region"/>
    <property type="evidence" value="ECO:0007669"/>
    <property type="project" value="UniProtKB-SubCell"/>
</dbReference>
<dbReference type="AlphaFoldDB" id="A0A016UMR2"/>
<keyword evidence="7" id="KW-1185">Reference proteome</keyword>
<organism evidence="6 7">
    <name type="scientific">Ancylostoma ceylanicum</name>
    <dbReference type="NCBI Taxonomy" id="53326"/>
    <lineage>
        <taxon>Eukaryota</taxon>
        <taxon>Metazoa</taxon>
        <taxon>Ecdysozoa</taxon>
        <taxon>Nematoda</taxon>
        <taxon>Chromadorea</taxon>
        <taxon>Rhabditida</taxon>
        <taxon>Rhabditina</taxon>
        <taxon>Rhabditomorpha</taxon>
        <taxon>Strongyloidea</taxon>
        <taxon>Ancylostomatidae</taxon>
        <taxon>Ancylostomatinae</taxon>
        <taxon>Ancylostoma</taxon>
    </lineage>
</organism>
<evidence type="ECO:0000313" key="6">
    <source>
        <dbReference type="EMBL" id="EYC16132.1"/>
    </source>
</evidence>
<evidence type="ECO:0008006" key="8">
    <source>
        <dbReference type="Google" id="ProtNLM"/>
    </source>
</evidence>
<feature type="signal peptide" evidence="5">
    <location>
        <begin position="1"/>
        <end position="26"/>
    </location>
</feature>
<evidence type="ECO:0000256" key="5">
    <source>
        <dbReference type="SAM" id="SignalP"/>
    </source>
</evidence>
<dbReference type="STRING" id="53326.A0A016UMR2"/>
<dbReference type="EMBL" id="JARK01001370">
    <property type="protein sequence ID" value="EYC16132.1"/>
    <property type="molecule type" value="Genomic_DNA"/>
</dbReference>
<dbReference type="Proteomes" id="UP000024635">
    <property type="component" value="Unassembled WGS sequence"/>
</dbReference>
<evidence type="ECO:0000256" key="4">
    <source>
        <dbReference type="ARBA" id="ARBA00022729"/>
    </source>
</evidence>
<evidence type="ECO:0000313" key="7">
    <source>
        <dbReference type="Proteomes" id="UP000024635"/>
    </source>
</evidence>
<evidence type="ECO:0000256" key="1">
    <source>
        <dbReference type="ARBA" id="ARBA00004613"/>
    </source>
</evidence>
<dbReference type="PANTHER" id="PTHR21700:SF24">
    <property type="entry name" value="TRANSTHYRETIN-LIKE FAMILY PROTEIN"/>
    <property type="match status" value="1"/>
</dbReference>
<protein>
    <recommendedName>
        <fullName evidence="8">Transthyretin-like family protein</fullName>
    </recommendedName>
</protein>
<dbReference type="InterPro" id="IPR038479">
    <property type="entry name" value="Transthyretin-like_sf"/>
</dbReference>
<comment type="similarity">
    <text evidence="2">Belongs to the nematode transthyretin-like family.</text>
</comment>
<reference evidence="7" key="1">
    <citation type="journal article" date="2015" name="Nat. Genet.">
        <title>The genome and transcriptome of the zoonotic hookworm Ancylostoma ceylanicum identify infection-specific gene families.</title>
        <authorList>
            <person name="Schwarz E.M."/>
            <person name="Hu Y."/>
            <person name="Antoshechkin I."/>
            <person name="Miller M.M."/>
            <person name="Sternberg P.W."/>
            <person name="Aroian R.V."/>
        </authorList>
    </citation>
    <scope>NUCLEOTIDE SEQUENCE</scope>
    <source>
        <strain evidence="7">HY135</strain>
    </source>
</reference>
<comment type="caution">
    <text evidence="6">The sequence shown here is derived from an EMBL/GenBank/DDBJ whole genome shotgun (WGS) entry which is preliminary data.</text>
</comment>